<accession>M0ICM6</accession>
<sequence length="172" mass="17572">RDGQLTAYVDSGTGRVFKESQTRPLESITTRDTASGVRDGLALTVDRTYPGGPLRIQLNESETGDPVDANVTIGLEASQESTLLGHTGSDGTIWTVSPSASYTVTVIRGNSAVVLTTAPTPMPYLAGNATAAENDTSPTVTSTPTESTESTDSAGSVSAVSQSRPAGPPADG</sequence>
<protein>
    <submittedName>
        <fullName evidence="4">Uncharacterized protein</fullName>
    </submittedName>
</protein>
<dbReference type="Pfam" id="PF23374">
    <property type="entry name" value="Fn3_arc"/>
    <property type="match status" value="1"/>
</dbReference>
<reference evidence="4 5" key="1">
    <citation type="journal article" date="2014" name="PLoS Genet.">
        <title>Phylogenetically driven sequencing of extremely halophilic archaea reveals strategies for static and dynamic osmo-response.</title>
        <authorList>
            <person name="Becker E.A."/>
            <person name="Seitzer P.M."/>
            <person name="Tritt A."/>
            <person name="Larsen D."/>
            <person name="Krusor M."/>
            <person name="Yao A.I."/>
            <person name="Wu D."/>
            <person name="Madern D."/>
            <person name="Eisen J.A."/>
            <person name="Darling A.E."/>
            <person name="Facciotti M.T."/>
        </authorList>
    </citation>
    <scope>NUCLEOTIDE SEQUENCE [LARGE SCALE GENOMIC DNA]</scope>
    <source>
        <strain evidence="4 5">ATCC BAA-897</strain>
    </source>
</reference>
<dbReference type="AlphaFoldDB" id="M0ICM6"/>
<keyword evidence="5" id="KW-1185">Reference proteome</keyword>
<feature type="region of interest" description="Disordered" evidence="1">
    <location>
        <begin position="126"/>
        <end position="172"/>
    </location>
</feature>
<feature type="compositionally biased region" description="Low complexity" evidence="1">
    <location>
        <begin position="135"/>
        <end position="153"/>
    </location>
</feature>
<dbReference type="EMBL" id="AOLM01000014">
    <property type="protein sequence ID" value="ELZ94515.1"/>
    <property type="molecule type" value="Genomic_DNA"/>
</dbReference>
<evidence type="ECO:0000259" key="3">
    <source>
        <dbReference type="Pfam" id="PF23375"/>
    </source>
</evidence>
<dbReference type="PATRIC" id="fig|662480.6.peg.1620"/>
<feature type="non-terminal residue" evidence="4">
    <location>
        <position position="1"/>
    </location>
</feature>
<dbReference type="InterPro" id="IPR055520">
    <property type="entry name" value="DUF7094"/>
</dbReference>
<feature type="compositionally biased region" description="Polar residues" evidence="1">
    <location>
        <begin position="154"/>
        <end position="164"/>
    </location>
</feature>
<evidence type="ECO:0000313" key="4">
    <source>
        <dbReference type="EMBL" id="ELZ94515.1"/>
    </source>
</evidence>
<proteinExistence type="predicted"/>
<dbReference type="Pfam" id="PF23375">
    <property type="entry name" value="DUF7094"/>
    <property type="match status" value="1"/>
</dbReference>
<feature type="domain" description="DUF7094" evidence="3">
    <location>
        <begin position="2"/>
        <end position="28"/>
    </location>
</feature>
<evidence type="ECO:0000256" key="1">
    <source>
        <dbReference type="SAM" id="MobiDB-lite"/>
    </source>
</evidence>
<name>M0ICM6_9EURY</name>
<feature type="domain" description="Fibronectin-III type-like" evidence="2">
    <location>
        <begin position="33"/>
        <end position="114"/>
    </location>
</feature>
<gene>
    <name evidence="4" type="ORF">C441_08195</name>
</gene>
<evidence type="ECO:0000259" key="2">
    <source>
        <dbReference type="Pfam" id="PF23374"/>
    </source>
</evidence>
<dbReference type="InterPro" id="IPR056397">
    <property type="entry name" value="Fn3_arc"/>
</dbReference>
<comment type="caution">
    <text evidence="4">The sequence shown here is derived from an EMBL/GenBank/DDBJ whole genome shotgun (WGS) entry which is preliminary data.</text>
</comment>
<evidence type="ECO:0000313" key="5">
    <source>
        <dbReference type="Proteomes" id="UP000011508"/>
    </source>
</evidence>
<dbReference type="Proteomes" id="UP000011508">
    <property type="component" value="Unassembled WGS sequence"/>
</dbReference>
<organism evidence="4 5">
    <name type="scientific">Haloferax sulfurifontis ATCC BAA-897</name>
    <dbReference type="NCBI Taxonomy" id="662480"/>
    <lineage>
        <taxon>Archaea</taxon>
        <taxon>Methanobacteriati</taxon>
        <taxon>Methanobacteriota</taxon>
        <taxon>Stenosarchaea group</taxon>
        <taxon>Halobacteria</taxon>
        <taxon>Halobacteriales</taxon>
        <taxon>Haloferacaceae</taxon>
        <taxon>Haloferax</taxon>
    </lineage>
</organism>